<dbReference type="AlphaFoldDB" id="A0A225WUV0"/>
<feature type="domain" description="FYVE-type" evidence="5">
    <location>
        <begin position="254"/>
        <end position="317"/>
    </location>
</feature>
<gene>
    <name evidence="6" type="ORF">PHMEG_0004010</name>
</gene>
<dbReference type="GO" id="GO:0008270">
    <property type="term" value="F:zinc ion binding"/>
    <property type="evidence" value="ECO:0007669"/>
    <property type="project" value="UniProtKB-KW"/>
</dbReference>
<dbReference type="Gene3D" id="3.30.450.40">
    <property type="match status" value="1"/>
</dbReference>
<evidence type="ECO:0000256" key="2">
    <source>
        <dbReference type="ARBA" id="ARBA00022771"/>
    </source>
</evidence>
<keyword evidence="7" id="KW-1185">Reference proteome</keyword>
<evidence type="ECO:0000256" key="4">
    <source>
        <dbReference type="PROSITE-ProRule" id="PRU00091"/>
    </source>
</evidence>
<dbReference type="OrthoDB" id="21225at2759"/>
<evidence type="ECO:0000313" key="6">
    <source>
        <dbReference type="EMBL" id="OWZ21452.1"/>
    </source>
</evidence>
<dbReference type="InterPro" id="IPR003018">
    <property type="entry name" value="GAF"/>
</dbReference>
<organism evidence="6 7">
    <name type="scientific">Phytophthora megakarya</name>
    <dbReference type="NCBI Taxonomy" id="4795"/>
    <lineage>
        <taxon>Eukaryota</taxon>
        <taxon>Sar</taxon>
        <taxon>Stramenopiles</taxon>
        <taxon>Oomycota</taxon>
        <taxon>Peronosporomycetes</taxon>
        <taxon>Peronosporales</taxon>
        <taxon>Peronosporaceae</taxon>
        <taxon>Phytophthora</taxon>
    </lineage>
</organism>
<dbReference type="PROSITE" id="PS50178">
    <property type="entry name" value="ZF_FYVE"/>
    <property type="match status" value="1"/>
</dbReference>
<dbReference type="SUPFAM" id="SSF55781">
    <property type="entry name" value="GAF domain-like"/>
    <property type="match status" value="1"/>
</dbReference>
<dbReference type="PANTHER" id="PTHR43102:SF2">
    <property type="entry name" value="GAF DOMAIN-CONTAINING PROTEIN"/>
    <property type="match status" value="1"/>
</dbReference>
<comment type="caution">
    <text evidence="6">The sequence shown here is derived from an EMBL/GenBank/DDBJ whole genome shotgun (WGS) entry which is preliminary data.</text>
</comment>
<evidence type="ECO:0000256" key="3">
    <source>
        <dbReference type="ARBA" id="ARBA00022833"/>
    </source>
</evidence>
<keyword evidence="3" id="KW-0862">Zinc</keyword>
<dbReference type="EMBL" id="NBNE01000224">
    <property type="protein sequence ID" value="OWZ21452.1"/>
    <property type="molecule type" value="Genomic_DNA"/>
</dbReference>
<dbReference type="Pfam" id="PF01590">
    <property type="entry name" value="GAF"/>
    <property type="match status" value="1"/>
</dbReference>
<dbReference type="InterPro" id="IPR011011">
    <property type="entry name" value="Znf_FYVE_PHD"/>
</dbReference>
<reference evidence="7" key="1">
    <citation type="submission" date="2017-03" db="EMBL/GenBank/DDBJ databases">
        <title>Phytopthora megakarya and P. palmivora, two closely related causual agents of cacao black pod achieved similar genome size and gene model numbers by different mechanisms.</title>
        <authorList>
            <person name="Ali S."/>
            <person name="Shao J."/>
            <person name="Larry D.J."/>
            <person name="Kronmiller B."/>
            <person name="Shen D."/>
            <person name="Strem M.D."/>
            <person name="Melnick R.L."/>
            <person name="Guiltinan M.J."/>
            <person name="Tyler B.M."/>
            <person name="Meinhardt L.W."/>
            <person name="Bailey B.A."/>
        </authorList>
    </citation>
    <scope>NUCLEOTIDE SEQUENCE [LARGE SCALE GENOMIC DNA]</scope>
    <source>
        <strain evidence="7">zdho120</strain>
    </source>
</reference>
<dbReference type="Proteomes" id="UP000198211">
    <property type="component" value="Unassembled WGS sequence"/>
</dbReference>
<evidence type="ECO:0000259" key="5">
    <source>
        <dbReference type="PROSITE" id="PS50178"/>
    </source>
</evidence>
<dbReference type="InterPro" id="IPR017455">
    <property type="entry name" value="Znf_FYVE-rel"/>
</dbReference>
<dbReference type="InterPro" id="IPR029016">
    <property type="entry name" value="GAF-like_dom_sf"/>
</dbReference>
<keyword evidence="2 4" id="KW-0863">Zinc-finger</keyword>
<name>A0A225WUV0_9STRA</name>
<proteinExistence type="predicted"/>
<dbReference type="PANTHER" id="PTHR43102">
    <property type="entry name" value="SLR1143 PROTEIN"/>
    <property type="match status" value="1"/>
</dbReference>
<keyword evidence="1" id="KW-0479">Metal-binding</keyword>
<protein>
    <recommendedName>
        <fullName evidence="5">FYVE-type domain-containing protein</fullName>
    </recommendedName>
</protein>
<dbReference type="STRING" id="4795.A0A225WUV0"/>
<accession>A0A225WUV0</accession>
<evidence type="ECO:0000313" key="7">
    <source>
        <dbReference type="Proteomes" id="UP000198211"/>
    </source>
</evidence>
<dbReference type="SUPFAM" id="SSF57903">
    <property type="entry name" value="FYVE/PHD zinc finger"/>
    <property type="match status" value="1"/>
</dbReference>
<sequence>MALKSALTDPIESWEFKKNTPSIQLGSSDSDSQGFLLSSRAGKNGEGFEVLTVGDIACSPQELVSVLCSHDENDYNSAMKGLYGNQFIYGSVVHVLDHDEIPKNHKIVVRTGCFARSRLLARNEQWCFLEYFQPSSDEGFSVSLLSLPERELAAGKVIGNRVDQLDNISALLVVDSIPTESNDYPNKVRIIFHMLHGKGERAVRLESARTVRKRLMTLAEGIPRLPALVRRRRLGTQVFASRSVSVSMSTTNSEAQNTRCIACTKGLRLSTFMRIARRCELCAYNVCSSCFSRENVETYNGRVEQIGVCKRCLEWVDRCNYSHIKKCGPAKVFDDSDRSLRGQSLRESLAVEYTKNATKRVIKMLLDVRSSNSTASNNTIELDDEEKCMTIVEEYFCRRSETAPAAEDCILANAQERTYPLHPTNRSSPFAPVPDNEVERLECIDKLGLMNFSDPVPELDVISSFLSREFGFQCAMITIIGESHLLVLSSSVPELVQTLIPREHTFCQHLLMGNAPFIIQNPEADIRFYNMDPVTLKGAMFYCGIPIVASHGIMVGSICCIHTVPMDITRSQYDTLKRFGNIASEIIKMKAEMKLQDH</sequence>
<evidence type="ECO:0000256" key="1">
    <source>
        <dbReference type="ARBA" id="ARBA00022723"/>
    </source>
</evidence>